<dbReference type="AlphaFoldDB" id="A0A072NWY7"/>
<reference evidence="2 3" key="1">
    <citation type="submission" date="2013-03" db="EMBL/GenBank/DDBJ databases">
        <title>The Genome Sequence of Exophiala aquamarina CBS 119918.</title>
        <authorList>
            <consortium name="The Broad Institute Genomics Platform"/>
            <person name="Cuomo C."/>
            <person name="de Hoog S."/>
            <person name="Gorbushina A."/>
            <person name="Walker B."/>
            <person name="Young S.K."/>
            <person name="Zeng Q."/>
            <person name="Gargeya S."/>
            <person name="Fitzgerald M."/>
            <person name="Haas B."/>
            <person name="Abouelleil A."/>
            <person name="Allen A.W."/>
            <person name="Alvarado L."/>
            <person name="Arachchi H.M."/>
            <person name="Berlin A.M."/>
            <person name="Chapman S.B."/>
            <person name="Gainer-Dewar J."/>
            <person name="Goldberg J."/>
            <person name="Griggs A."/>
            <person name="Gujja S."/>
            <person name="Hansen M."/>
            <person name="Howarth C."/>
            <person name="Imamovic A."/>
            <person name="Ireland A."/>
            <person name="Larimer J."/>
            <person name="McCowan C."/>
            <person name="Murphy C."/>
            <person name="Pearson M."/>
            <person name="Poon T.W."/>
            <person name="Priest M."/>
            <person name="Roberts A."/>
            <person name="Saif S."/>
            <person name="Shea T."/>
            <person name="Sisk P."/>
            <person name="Sykes S."/>
            <person name="Wortman J."/>
            <person name="Nusbaum C."/>
            <person name="Birren B."/>
        </authorList>
    </citation>
    <scope>NUCLEOTIDE SEQUENCE [LARGE SCALE GENOMIC DNA]</scope>
    <source>
        <strain evidence="2 3">CBS 119918</strain>
    </source>
</reference>
<dbReference type="VEuPathDB" id="FungiDB:A1O9_11742"/>
<sequence length="82" mass="8379">MGGPIAAVVLIQAAFRPRVIAGGIIACLIYLAAEAARVAEYANTVCSLLTVLLAALTTSLSTSSSPLTYVPKMSLSEQLPSA</sequence>
<dbReference type="HOGENOM" id="CLU_2558292_0_0_1"/>
<gene>
    <name evidence="2" type="ORF">A1O9_11742</name>
</gene>
<feature type="transmembrane region" description="Helical" evidence="1">
    <location>
        <begin position="15"/>
        <end position="33"/>
    </location>
</feature>
<keyword evidence="1" id="KW-1133">Transmembrane helix</keyword>
<feature type="transmembrane region" description="Helical" evidence="1">
    <location>
        <begin position="45"/>
        <end position="63"/>
    </location>
</feature>
<dbReference type="RefSeq" id="XP_013254706.1">
    <property type="nucleotide sequence ID" value="XM_013399252.1"/>
</dbReference>
<dbReference type="EMBL" id="AMGV01000019">
    <property type="protein sequence ID" value="KEF52116.1"/>
    <property type="molecule type" value="Genomic_DNA"/>
</dbReference>
<organism evidence="2 3">
    <name type="scientific">Exophiala aquamarina CBS 119918</name>
    <dbReference type="NCBI Taxonomy" id="1182545"/>
    <lineage>
        <taxon>Eukaryota</taxon>
        <taxon>Fungi</taxon>
        <taxon>Dikarya</taxon>
        <taxon>Ascomycota</taxon>
        <taxon>Pezizomycotina</taxon>
        <taxon>Eurotiomycetes</taxon>
        <taxon>Chaetothyriomycetidae</taxon>
        <taxon>Chaetothyriales</taxon>
        <taxon>Herpotrichiellaceae</taxon>
        <taxon>Exophiala</taxon>
    </lineage>
</organism>
<name>A0A072NWY7_9EURO</name>
<comment type="caution">
    <text evidence="2">The sequence shown here is derived from an EMBL/GenBank/DDBJ whole genome shotgun (WGS) entry which is preliminary data.</text>
</comment>
<protein>
    <submittedName>
        <fullName evidence="2">Uncharacterized protein</fullName>
    </submittedName>
</protein>
<keyword evidence="3" id="KW-1185">Reference proteome</keyword>
<keyword evidence="1" id="KW-0812">Transmembrane</keyword>
<evidence type="ECO:0000313" key="3">
    <source>
        <dbReference type="Proteomes" id="UP000027920"/>
    </source>
</evidence>
<proteinExistence type="predicted"/>
<dbReference type="Proteomes" id="UP000027920">
    <property type="component" value="Unassembled WGS sequence"/>
</dbReference>
<accession>A0A072NWY7</accession>
<evidence type="ECO:0000313" key="2">
    <source>
        <dbReference type="EMBL" id="KEF52116.1"/>
    </source>
</evidence>
<keyword evidence="1" id="KW-0472">Membrane</keyword>
<evidence type="ECO:0000256" key="1">
    <source>
        <dbReference type="SAM" id="Phobius"/>
    </source>
</evidence>
<dbReference type="GeneID" id="25286639"/>